<feature type="region of interest" description="Disordered" evidence="2">
    <location>
        <begin position="1"/>
        <end position="222"/>
    </location>
</feature>
<proteinExistence type="predicted"/>
<feature type="region of interest" description="Disordered" evidence="2">
    <location>
        <begin position="508"/>
        <end position="765"/>
    </location>
</feature>
<feature type="compositionally biased region" description="Basic and acidic residues" evidence="2">
    <location>
        <begin position="1"/>
        <end position="11"/>
    </location>
</feature>
<dbReference type="InterPro" id="IPR026947">
    <property type="entry name" value="UBN_middle_dom"/>
</dbReference>
<evidence type="ECO:0000256" key="2">
    <source>
        <dbReference type="SAM" id="MobiDB-lite"/>
    </source>
</evidence>
<dbReference type="AlphaFoldDB" id="A0AAN6GUW2"/>
<gene>
    <name evidence="4" type="ORF">OC846_003443</name>
</gene>
<accession>A0AAN6GUW2</accession>
<feature type="coiled-coil region" evidence="1">
    <location>
        <begin position="263"/>
        <end position="299"/>
    </location>
</feature>
<keyword evidence="1" id="KW-0175">Coiled coil</keyword>
<feature type="compositionally biased region" description="Gly residues" evidence="2">
    <location>
        <begin position="312"/>
        <end position="325"/>
    </location>
</feature>
<feature type="compositionally biased region" description="Acidic residues" evidence="2">
    <location>
        <begin position="132"/>
        <end position="159"/>
    </location>
</feature>
<dbReference type="EMBL" id="JAPDMZ010000083">
    <property type="protein sequence ID" value="KAK0551065.1"/>
    <property type="molecule type" value="Genomic_DNA"/>
</dbReference>
<keyword evidence="5" id="KW-1185">Reference proteome</keyword>
<feature type="compositionally biased region" description="Acidic residues" evidence="2">
    <location>
        <begin position="20"/>
        <end position="89"/>
    </location>
</feature>
<organism evidence="4 5">
    <name type="scientific">Tilletia horrida</name>
    <dbReference type="NCBI Taxonomy" id="155126"/>
    <lineage>
        <taxon>Eukaryota</taxon>
        <taxon>Fungi</taxon>
        <taxon>Dikarya</taxon>
        <taxon>Basidiomycota</taxon>
        <taxon>Ustilaginomycotina</taxon>
        <taxon>Exobasidiomycetes</taxon>
        <taxon>Tilletiales</taxon>
        <taxon>Tilletiaceae</taxon>
        <taxon>Tilletia</taxon>
    </lineage>
</organism>
<feature type="compositionally biased region" description="Low complexity" evidence="2">
    <location>
        <begin position="894"/>
        <end position="907"/>
    </location>
</feature>
<protein>
    <recommendedName>
        <fullName evidence="3">Ubinuclein middle domain-containing protein</fullName>
    </recommendedName>
</protein>
<feature type="compositionally biased region" description="Polar residues" evidence="2">
    <location>
        <begin position="716"/>
        <end position="726"/>
    </location>
</feature>
<name>A0AAN6GUW2_9BASI</name>
<feature type="region of interest" description="Disordered" evidence="2">
    <location>
        <begin position="894"/>
        <end position="954"/>
    </location>
</feature>
<feature type="compositionally biased region" description="Low complexity" evidence="2">
    <location>
        <begin position="694"/>
        <end position="715"/>
    </location>
</feature>
<reference evidence="4" key="1">
    <citation type="journal article" date="2023" name="PhytoFront">
        <title>Draft Genome Resources of Seven Strains of Tilletia horrida, Causal Agent of Kernel Smut of Rice.</title>
        <authorList>
            <person name="Khanal S."/>
            <person name="Antony Babu S."/>
            <person name="Zhou X.G."/>
        </authorList>
    </citation>
    <scope>NUCLEOTIDE SEQUENCE</scope>
    <source>
        <strain evidence="4">TX6</strain>
    </source>
</reference>
<feature type="compositionally biased region" description="Basic and acidic residues" evidence="2">
    <location>
        <begin position="552"/>
        <end position="563"/>
    </location>
</feature>
<evidence type="ECO:0000259" key="3">
    <source>
        <dbReference type="Pfam" id="PF14075"/>
    </source>
</evidence>
<evidence type="ECO:0000313" key="5">
    <source>
        <dbReference type="Proteomes" id="UP001176517"/>
    </source>
</evidence>
<sequence length="981" mass="101614">MEEEADHHQDLEQGTAQAQEVDEEVDDDDDDEDGDDDDDEDDEEEEEDGDNEDVDEDDEENDNNDDDDDDDDDEGDNDGSDEDSGEDDNMSVISDGLDSSNIIATRPKRAAAAKVSDYTSEEAIRKAGVAPQDEEAAAADGEDADQTYMDADDDDDDAAGAEGGADATDPDSKPPPKKKQRLPSPSPEPLPKPPPPRPTVRIKMITTQGAGNPSANIPQATPISMDSEEIDPDLYIMEIPHIMLEHLRQQQHPWADWVDETQRDAQKAILAQQEKEAAEKEAERERKAQAAALKAANAANAAASAAAAAAAAGGGESEGGGGAPPSGGAPDDLPPELAALLARHQEPTVPIKRVVRNRYDVTDPFVDDSELKIDEPTPVVETREKGFYVCIGPVEGFQAAQAKKKTATRRRTAASAATGANANRIKGSAAAAGGSKAGAAAIASPSKAAAQQSQPAEPPGAGQKMQQAMVATTASNQKPAGAKGAIDMLLAMRAKQTGLTVNEHVASGVVKPGTAPPPPPLPAIGHADGAGTDADPDIVEIRPSEMNGQSSARERDDRRKSEGSRTQPIAVDSTDDEDEEASAAAAKKASSSSGAAAAAGANGTPASAAAANVNSSGVSTRRSRSPAKAAAGGDAADASAAGAGGLGLRRTLRRNASTTAGLNSPAPGGDKGGAAAAASTQVENGKAPSSRPTPDSSAPADISISISGAAPGDSSVLSTNGTPHAGSSTPRASTSAVAAAAANGNATSTTPSGTAAAANAPRKNRYPCNPVDPRLAAAFEELRDVVSKEPFEVRTKFPAYLKPPLLKTAKLALELGEYDENFFNWLPTIFPYNRYTMMKLTKREFYEQHHAYYQTLQDETLDALKAIIDKTFPTLKTEYEEALKQWEETEGATAANANASGTNTPAALNKGVMSGAPSSPLTPPNGASKEAGGGTAAPAAAAAATKAAPKKRWKWDDEQRAYLHTCITTENAMVELAGEKA</sequence>
<evidence type="ECO:0000313" key="4">
    <source>
        <dbReference type="EMBL" id="KAK0551065.1"/>
    </source>
</evidence>
<feature type="compositionally biased region" description="Polar residues" evidence="2">
    <location>
        <begin position="205"/>
        <end position="222"/>
    </location>
</feature>
<feature type="compositionally biased region" description="Pro residues" evidence="2">
    <location>
        <begin position="184"/>
        <end position="198"/>
    </location>
</feature>
<dbReference type="Pfam" id="PF14075">
    <property type="entry name" value="UBN_AB"/>
    <property type="match status" value="1"/>
</dbReference>
<feature type="region of interest" description="Disordered" evidence="2">
    <location>
        <begin position="413"/>
        <end position="480"/>
    </location>
</feature>
<feature type="compositionally biased region" description="Low complexity" evidence="2">
    <location>
        <begin position="413"/>
        <end position="463"/>
    </location>
</feature>
<feature type="compositionally biased region" description="Low complexity" evidence="2">
    <location>
        <begin position="936"/>
        <end position="947"/>
    </location>
</feature>
<feature type="compositionally biased region" description="Polar residues" evidence="2">
    <location>
        <begin position="464"/>
        <end position="478"/>
    </location>
</feature>
<feature type="region of interest" description="Disordered" evidence="2">
    <location>
        <begin position="312"/>
        <end position="334"/>
    </location>
</feature>
<feature type="compositionally biased region" description="Low complexity" evidence="2">
    <location>
        <begin position="627"/>
        <end position="641"/>
    </location>
</feature>
<feature type="compositionally biased region" description="Low complexity" evidence="2">
    <location>
        <begin position="727"/>
        <end position="761"/>
    </location>
</feature>
<evidence type="ECO:0000256" key="1">
    <source>
        <dbReference type="SAM" id="Coils"/>
    </source>
</evidence>
<feature type="compositionally biased region" description="Low complexity" evidence="2">
    <location>
        <begin position="582"/>
        <end position="620"/>
    </location>
</feature>
<comment type="caution">
    <text evidence="4">The sequence shown here is derived from an EMBL/GenBank/DDBJ whole genome shotgun (WGS) entry which is preliminary data.</text>
</comment>
<feature type="domain" description="Ubinuclein middle" evidence="3">
    <location>
        <begin position="769"/>
        <end position="979"/>
    </location>
</feature>
<dbReference type="Proteomes" id="UP001176517">
    <property type="component" value="Unassembled WGS sequence"/>
</dbReference>